<keyword evidence="5" id="KW-1185">Reference proteome</keyword>
<dbReference type="InterPro" id="IPR016036">
    <property type="entry name" value="Malonyl_transacylase_ACP-bd"/>
</dbReference>
<dbReference type="PANTHER" id="PTHR42681">
    <property type="entry name" value="MALONYL-COA-ACYL CARRIER PROTEIN TRANSACYLASE, MITOCHONDRIAL"/>
    <property type="match status" value="1"/>
</dbReference>
<evidence type="ECO:0000313" key="3">
    <source>
        <dbReference type="EMBL" id="VUF15662.1"/>
    </source>
</evidence>
<protein>
    <submittedName>
        <fullName evidence="3">Malonyl CoA-acyl carrier protein transacylase</fullName>
        <ecNumber evidence="3">2.3.1.39</ecNumber>
    </submittedName>
</protein>
<keyword evidence="3" id="KW-0808">Transferase</keyword>
<reference evidence="2" key="3">
    <citation type="submission" date="2021-08" db="EMBL/GenBank/DDBJ databases">
        <authorList>
            <person name="Tani A."/>
            <person name="Ola A."/>
            <person name="Ogura Y."/>
            <person name="Katsura K."/>
            <person name="Hayashi T."/>
        </authorList>
    </citation>
    <scope>NUCLEOTIDE SEQUENCE</scope>
    <source>
        <strain evidence="2">DSM 22415</strain>
    </source>
</reference>
<dbReference type="Proteomes" id="UP000401717">
    <property type="component" value="Unassembled WGS sequence"/>
</dbReference>
<dbReference type="PANTHER" id="PTHR42681:SF6">
    <property type="entry name" value="BLL0263 PROTEIN"/>
    <property type="match status" value="1"/>
</dbReference>
<reference evidence="3 4" key="1">
    <citation type="submission" date="2019-06" db="EMBL/GenBank/DDBJ databases">
        <authorList>
            <person name="Rodrigo-Torres L."/>
            <person name="Arahal R. D."/>
            <person name="Lucena T."/>
        </authorList>
    </citation>
    <scope>NUCLEOTIDE SEQUENCE [LARGE SCALE GENOMIC DNA]</scope>
    <source>
        <strain evidence="3 4">SW08-7</strain>
    </source>
</reference>
<dbReference type="InterPro" id="IPR014043">
    <property type="entry name" value="Acyl_transferase_dom"/>
</dbReference>
<name>A0A564G6H8_9HYPH</name>
<evidence type="ECO:0000313" key="5">
    <source>
        <dbReference type="Proteomes" id="UP001055303"/>
    </source>
</evidence>
<dbReference type="GO" id="GO:0005829">
    <property type="term" value="C:cytosol"/>
    <property type="evidence" value="ECO:0007669"/>
    <property type="project" value="TreeGrafter"/>
</dbReference>
<keyword evidence="3" id="KW-0012">Acyltransferase</keyword>
<dbReference type="OrthoDB" id="9808564at2"/>
<dbReference type="Proteomes" id="UP001055303">
    <property type="component" value="Unassembled WGS sequence"/>
</dbReference>
<dbReference type="SUPFAM" id="SSF55048">
    <property type="entry name" value="Probable ACP-binding domain of malonyl-CoA ACP transacylase"/>
    <property type="match status" value="1"/>
</dbReference>
<dbReference type="Pfam" id="PF00698">
    <property type="entry name" value="Acyl_transf_1"/>
    <property type="match status" value="1"/>
</dbReference>
<dbReference type="SMART" id="SM00827">
    <property type="entry name" value="PKS_AT"/>
    <property type="match status" value="1"/>
</dbReference>
<gene>
    <name evidence="3" type="primary">fabD_3</name>
    <name evidence="2" type="synonym">fabD_1</name>
    <name evidence="2" type="ORF">IFDJLNFL_1281</name>
    <name evidence="3" type="ORF">MTDSW087_05406</name>
</gene>
<dbReference type="RefSeq" id="WP_144768455.1">
    <property type="nucleotide sequence ID" value="NZ_BPQI01000028.1"/>
</dbReference>
<dbReference type="GO" id="GO:0004314">
    <property type="term" value="F:[acyl-carrier-protein] S-malonyltransferase activity"/>
    <property type="evidence" value="ECO:0007669"/>
    <property type="project" value="UniProtKB-EC"/>
</dbReference>
<dbReference type="EMBL" id="CABFVH010000064">
    <property type="protein sequence ID" value="VUF15662.1"/>
    <property type="molecule type" value="Genomic_DNA"/>
</dbReference>
<dbReference type="InterPro" id="IPR050858">
    <property type="entry name" value="Mal-CoA-ACP_Trans/PKS_FabD"/>
</dbReference>
<dbReference type="GO" id="GO:0006633">
    <property type="term" value="P:fatty acid biosynthetic process"/>
    <property type="evidence" value="ECO:0007669"/>
    <property type="project" value="TreeGrafter"/>
</dbReference>
<reference evidence="2" key="2">
    <citation type="journal article" date="2021" name="Front. Microbiol.">
        <title>Comprehensive Comparative Genomics and Phenotyping of Methylobacterium Species.</title>
        <authorList>
            <person name="Alessa O."/>
            <person name="Ogura Y."/>
            <person name="Fujitani Y."/>
            <person name="Takami H."/>
            <person name="Hayashi T."/>
            <person name="Sahin N."/>
            <person name="Tani A."/>
        </authorList>
    </citation>
    <scope>NUCLEOTIDE SEQUENCE</scope>
    <source>
        <strain evidence="2">DSM 22415</strain>
    </source>
</reference>
<dbReference type="AlphaFoldDB" id="A0A564G6H8"/>
<evidence type="ECO:0000313" key="2">
    <source>
        <dbReference type="EMBL" id="GJD55396.1"/>
    </source>
</evidence>
<dbReference type="SUPFAM" id="SSF52151">
    <property type="entry name" value="FabD/lysophospholipase-like"/>
    <property type="match status" value="1"/>
</dbReference>
<dbReference type="EC" id="2.3.1.39" evidence="3"/>
<dbReference type="Gene3D" id="3.30.70.250">
    <property type="entry name" value="Malonyl-CoA ACP transacylase, ACP-binding"/>
    <property type="match status" value="1"/>
</dbReference>
<dbReference type="InterPro" id="IPR016035">
    <property type="entry name" value="Acyl_Trfase/lysoPLipase"/>
</dbReference>
<proteinExistence type="predicted"/>
<feature type="domain" description="Malonyl-CoA:ACP transacylase (MAT)" evidence="1">
    <location>
        <begin position="6"/>
        <end position="312"/>
    </location>
</feature>
<evidence type="ECO:0000259" key="1">
    <source>
        <dbReference type="SMART" id="SM00827"/>
    </source>
</evidence>
<dbReference type="InterPro" id="IPR001227">
    <property type="entry name" value="Ac_transferase_dom_sf"/>
</dbReference>
<dbReference type="Gene3D" id="3.40.366.10">
    <property type="entry name" value="Malonyl-Coenzyme A Acyl Carrier Protein, domain 2"/>
    <property type="match status" value="1"/>
</dbReference>
<sequence>MTLALLLSGQGGQHPGMFDLTAGLPAAEPVFAAAAPLLGRDPRDLVRDGSADLHGNRTGQILCCTAALAGWSLVAPVLPARTIVAGYSIGDLAAWGVAGRLRPEAVLRLAAARAEAMDAATGEGFGLAGIRGLPLARIEALAAAQACHLAIRNAADSAVIGGARADLDALCAAAAAAGALRAVVLPVRTPSHTPLLAAAAEAFRARLAAEELRRPGPGAPRLVAGLDGMAVFDAKAGADKLARQIGETIDWAACLVAAREFGAEAVLELGPGHALATMARDALPGARVHALEDFRSAEGLRDWVAAAGGRAPDR</sequence>
<dbReference type="EMBL" id="BPQI01000028">
    <property type="protein sequence ID" value="GJD55396.1"/>
    <property type="molecule type" value="Genomic_DNA"/>
</dbReference>
<evidence type="ECO:0000313" key="4">
    <source>
        <dbReference type="Proteomes" id="UP000401717"/>
    </source>
</evidence>
<organism evidence="3 4">
    <name type="scientific">Methylobacterium dankookense</name>
    <dbReference type="NCBI Taxonomy" id="560405"/>
    <lineage>
        <taxon>Bacteria</taxon>
        <taxon>Pseudomonadati</taxon>
        <taxon>Pseudomonadota</taxon>
        <taxon>Alphaproteobacteria</taxon>
        <taxon>Hyphomicrobiales</taxon>
        <taxon>Methylobacteriaceae</taxon>
        <taxon>Methylobacterium</taxon>
    </lineage>
</organism>
<accession>A0A564G6H8</accession>